<comment type="caution">
    <text evidence="4">The sequence shown here is derived from an EMBL/GenBank/DDBJ whole genome shotgun (WGS) entry which is preliminary data.</text>
</comment>
<protein>
    <submittedName>
        <fullName evidence="4">Glycosyltransferase</fullName>
    </submittedName>
</protein>
<feature type="compositionally biased region" description="Basic and acidic residues" evidence="2">
    <location>
        <begin position="14"/>
        <end position="27"/>
    </location>
</feature>
<name>A0A6L7F1E0_9ACTN</name>
<comment type="similarity">
    <text evidence="1">Belongs to the glycosyltransferase 2 family.</text>
</comment>
<dbReference type="AlphaFoldDB" id="A0A6L7F1E0"/>
<dbReference type="Proteomes" id="UP000473325">
    <property type="component" value="Unassembled WGS sequence"/>
</dbReference>
<evidence type="ECO:0000259" key="3">
    <source>
        <dbReference type="Pfam" id="PF00535"/>
    </source>
</evidence>
<dbReference type="GO" id="GO:0016740">
    <property type="term" value="F:transferase activity"/>
    <property type="evidence" value="ECO:0007669"/>
    <property type="project" value="UniProtKB-KW"/>
</dbReference>
<feature type="compositionally biased region" description="Gly residues" evidence="2">
    <location>
        <begin position="1"/>
        <end position="10"/>
    </location>
</feature>
<reference evidence="4 5" key="1">
    <citation type="submission" date="2019-12" db="EMBL/GenBank/DDBJ databases">
        <authorList>
            <person name="Kun Z."/>
        </authorList>
    </citation>
    <scope>NUCLEOTIDE SEQUENCE [LARGE SCALE GENOMIC DNA]</scope>
    <source>
        <strain evidence="4 5">YIM 123512</strain>
    </source>
</reference>
<gene>
    <name evidence="4" type="ORF">GRQ65_11740</name>
</gene>
<sequence>MVSVPGGGGVPRASDARRGTPVDRSQTEPDITVIVPTLNEAANLEVVLPELEEVLDRLPGEHEVIVVDGGSVDDTVATAHAVLPDAEVVEQARAGKGNAVATGLEHAEGDVVVMFDADGSADPEEIPAFVEALVEGADFAKGSRFTEGGGSSDITPVRRAGNAALNTVANTAFGTEFTDLCYGYNAFWADMTPVLDLPDASTPAEPGEPEMVWGDGFEIETLINVRMAASGAEITEVPSVERDRIHGESNLHAVRDGLRVLRTIIVERMRLSAGKMVAAPRARRARRAALRETTAA</sequence>
<dbReference type="CDD" id="cd04179">
    <property type="entry name" value="DPM_DPG-synthase_like"/>
    <property type="match status" value="1"/>
</dbReference>
<evidence type="ECO:0000313" key="4">
    <source>
        <dbReference type="EMBL" id="MXG90222.1"/>
    </source>
</evidence>
<proteinExistence type="inferred from homology"/>
<keyword evidence="5" id="KW-1185">Reference proteome</keyword>
<feature type="domain" description="Glycosyltransferase 2-like" evidence="3">
    <location>
        <begin position="32"/>
        <end position="169"/>
    </location>
</feature>
<feature type="region of interest" description="Disordered" evidence="2">
    <location>
        <begin position="1"/>
        <end position="29"/>
    </location>
</feature>
<organism evidence="4 5">
    <name type="scientific">Nocardioides flavescens</name>
    <dbReference type="NCBI Taxonomy" id="2691959"/>
    <lineage>
        <taxon>Bacteria</taxon>
        <taxon>Bacillati</taxon>
        <taxon>Actinomycetota</taxon>
        <taxon>Actinomycetes</taxon>
        <taxon>Propionibacteriales</taxon>
        <taxon>Nocardioidaceae</taxon>
        <taxon>Nocardioides</taxon>
    </lineage>
</organism>
<evidence type="ECO:0000313" key="5">
    <source>
        <dbReference type="Proteomes" id="UP000473325"/>
    </source>
</evidence>
<accession>A0A6L7F1E0</accession>
<dbReference type="SUPFAM" id="SSF53448">
    <property type="entry name" value="Nucleotide-diphospho-sugar transferases"/>
    <property type="match status" value="1"/>
</dbReference>
<dbReference type="Pfam" id="PF00535">
    <property type="entry name" value="Glycos_transf_2"/>
    <property type="match status" value="1"/>
</dbReference>
<dbReference type="PANTHER" id="PTHR48090">
    <property type="entry name" value="UNDECAPRENYL-PHOSPHATE 4-DEOXY-4-FORMAMIDO-L-ARABINOSE TRANSFERASE-RELATED"/>
    <property type="match status" value="1"/>
</dbReference>
<evidence type="ECO:0000256" key="1">
    <source>
        <dbReference type="ARBA" id="ARBA00006739"/>
    </source>
</evidence>
<keyword evidence="4" id="KW-0808">Transferase</keyword>
<dbReference type="Gene3D" id="3.90.550.10">
    <property type="entry name" value="Spore Coat Polysaccharide Biosynthesis Protein SpsA, Chain A"/>
    <property type="match status" value="1"/>
</dbReference>
<dbReference type="InterPro" id="IPR001173">
    <property type="entry name" value="Glyco_trans_2-like"/>
</dbReference>
<dbReference type="InterPro" id="IPR050256">
    <property type="entry name" value="Glycosyltransferase_2"/>
</dbReference>
<dbReference type="EMBL" id="WUEK01000006">
    <property type="protein sequence ID" value="MXG90222.1"/>
    <property type="molecule type" value="Genomic_DNA"/>
</dbReference>
<dbReference type="PANTHER" id="PTHR48090:SF7">
    <property type="entry name" value="RFBJ PROTEIN"/>
    <property type="match status" value="1"/>
</dbReference>
<dbReference type="InterPro" id="IPR029044">
    <property type="entry name" value="Nucleotide-diphossugar_trans"/>
</dbReference>
<evidence type="ECO:0000256" key="2">
    <source>
        <dbReference type="SAM" id="MobiDB-lite"/>
    </source>
</evidence>